<name>A0ABN8WXX2_SACUV</name>
<dbReference type="PANTHER" id="PTHR22850">
    <property type="entry name" value="WD40 REPEAT FAMILY"/>
    <property type="match status" value="1"/>
</dbReference>
<protein>
    <recommendedName>
        <fullName evidence="6">Transcriptional modulator</fullName>
    </recommendedName>
</protein>
<dbReference type="InterPro" id="IPR015943">
    <property type="entry name" value="WD40/YVTN_repeat-like_dom_sf"/>
</dbReference>
<sequence length="475" mass="52613">MVKSKSNQGASGARRKPAPSLYQHISSFKPQFSARVDDVLHFSKTVAWRSEIIPDKSKGTLTTSLLYSQGSDIYEIDATLPLKTFYDDDDDDNDDDDDDDDGDGDGDKERPKTKSAAFPNPEYGDAFHDIDGTLLRPKWIYQGETVAKMQYLESSDDSTAIAMSKNGSLAWFRDDIKVPVHIVQEMMGPATSYASMHSLTRPGSLAVADFDVSTNMDTVVKSQSNGYEEDSILKIIDNSDRPGDILRTVHVPGTTVTHSVRFFNNHLFASCSDDNILRFWDTRTADKPLWVLSEPQNGRLTSFDSSQVTENLFVTGFSTGVIKLWDARAVQLATTDLTYRQNGEDPIQNEIAKLFHSGGDSVVDILFSQTSATEFVTVGGTGNVYHWDMEYSFSRNDDDNGDDVQVAAPEELQGQCLKFFHTGGTRRSSNQFGKRNTVALHPVINDFVGTVDSDSLVTAYKPFLASDIIGRGYDN</sequence>
<dbReference type="SUPFAM" id="SSF50978">
    <property type="entry name" value="WD40 repeat-like"/>
    <property type="match status" value="1"/>
</dbReference>
<dbReference type="InterPro" id="IPR001680">
    <property type="entry name" value="WD40_rpt"/>
</dbReference>
<proteinExistence type="predicted"/>
<keyword evidence="2" id="KW-0677">Repeat</keyword>
<evidence type="ECO:0000313" key="5">
    <source>
        <dbReference type="Proteomes" id="UP001162085"/>
    </source>
</evidence>
<feature type="compositionally biased region" description="Acidic residues" evidence="3">
    <location>
        <begin position="87"/>
        <end position="104"/>
    </location>
</feature>
<accession>A0ABN8WXX2</accession>
<dbReference type="InterPro" id="IPR050459">
    <property type="entry name" value="WD_repeat_RBAP46/RBAP48/MSI1"/>
</dbReference>
<dbReference type="Gene3D" id="2.130.10.10">
    <property type="entry name" value="YVTN repeat-like/Quinoprotein amine dehydrogenase"/>
    <property type="match status" value="1"/>
</dbReference>
<feature type="region of interest" description="Disordered" evidence="3">
    <location>
        <begin position="1"/>
        <end position="22"/>
    </location>
</feature>
<feature type="region of interest" description="Disordered" evidence="3">
    <location>
        <begin position="85"/>
        <end position="125"/>
    </location>
</feature>
<evidence type="ECO:0008006" key="6">
    <source>
        <dbReference type="Google" id="ProtNLM"/>
    </source>
</evidence>
<evidence type="ECO:0000313" key="4">
    <source>
        <dbReference type="EMBL" id="CAI4065122.1"/>
    </source>
</evidence>
<keyword evidence="1" id="KW-0853">WD repeat</keyword>
<evidence type="ECO:0000256" key="2">
    <source>
        <dbReference type="ARBA" id="ARBA00022737"/>
    </source>
</evidence>
<keyword evidence="5" id="KW-1185">Reference proteome</keyword>
<dbReference type="EMBL" id="OX365935">
    <property type="protein sequence ID" value="CAI4065122.1"/>
    <property type="molecule type" value="Genomic_DNA"/>
</dbReference>
<dbReference type="Proteomes" id="UP001162085">
    <property type="component" value="Chromosome 8"/>
</dbReference>
<gene>
    <name evidence="4" type="primary">SUVZ08G2560</name>
    <name evidence="4" type="ORF">SUVZ_08G2560</name>
</gene>
<dbReference type="InterPro" id="IPR036322">
    <property type="entry name" value="WD40_repeat_dom_sf"/>
</dbReference>
<organism evidence="4 5">
    <name type="scientific">Saccharomyces uvarum</name>
    <name type="common">Yeast</name>
    <name type="synonym">Saccharomyces bayanus var. uvarum</name>
    <dbReference type="NCBI Taxonomy" id="230603"/>
    <lineage>
        <taxon>Eukaryota</taxon>
        <taxon>Fungi</taxon>
        <taxon>Dikarya</taxon>
        <taxon>Ascomycota</taxon>
        <taxon>Saccharomycotina</taxon>
        <taxon>Saccharomycetes</taxon>
        <taxon>Saccharomycetales</taxon>
        <taxon>Saccharomycetaceae</taxon>
        <taxon>Saccharomyces</taxon>
    </lineage>
</organism>
<dbReference type="SMART" id="SM00320">
    <property type="entry name" value="WD40"/>
    <property type="match status" value="3"/>
</dbReference>
<evidence type="ECO:0000256" key="3">
    <source>
        <dbReference type="SAM" id="MobiDB-lite"/>
    </source>
</evidence>
<evidence type="ECO:0000256" key="1">
    <source>
        <dbReference type="ARBA" id="ARBA00022574"/>
    </source>
</evidence>
<reference evidence="4" key="1">
    <citation type="submission" date="2022-10" db="EMBL/GenBank/DDBJ databases">
        <authorList>
            <person name="Byrne P K."/>
        </authorList>
    </citation>
    <scope>NUCLEOTIDE SEQUENCE</scope>
    <source>
        <strain evidence="4">ZP964</strain>
    </source>
</reference>
<feature type="compositionally biased region" description="Polar residues" evidence="3">
    <location>
        <begin position="1"/>
        <end position="10"/>
    </location>
</feature>